<gene>
    <name evidence="1" type="ORF">Mth01_35790</name>
</gene>
<proteinExistence type="predicted"/>
<name>A0A8J3W113_9ACTN</name>
<comment type="caution">
    <text evidence="1">The sequence shown here is derived from an EMBL/GenBank/DDBJ whole genome shotgun (WGS) entry which is preliminary data.</text>
</comment>
<organism evidence="1 2">
    <name type="scientific">Sphaerimonospora thailandensis</name>
    <dbReference type="NCBI Taxonomy" id="795644"/>
    <lineage>
        <taxon>Bacteria</taxon>
        <taxon>Bacillati</taxon>
        <taxon>Actinomycetota</taxon>
        <taxon>Actinomycetes</taxon>
        <taxon>Streptosporangiales</taxon>
        <taxon>Streptosporangiaceae</taxon>
        <taxon>Sphaerimonospora</taxon>
    </lineage>
</organism>
<evidence type="ECO:0000313" key="1">
    <source>
        <dbReference type="EMBL" id="GIH71326.1"/>
    </source>
</evidence>
<dbReference type="Proteomes" id="UP000610966">
    <property type="component" value="Unassembled WGS sequence"/>
</dbReference>
<evidence type="ECO:0000313" key="2">
    <source>
        <dbReference type="Proteomes" id="UP000610966"/>
    </source>
</evidence>
<protein>
    <submittedName>
        <fullName evidence="1">Uncharacterized protein</fullName>
    </submittedName>
</protein>
<dbReference type="EMBL" id="BOOG01000034">
    <property type="protein sequence ID" value="GIH71326.1"/>
    <property type="molecule type" value="Genomic_DNA"/>
</dbReference>
<keyword evidence="2" id="KW-1185">Reference proteome</keyword>
<reference evidence="1" key="1">
    <citation type="submission" date="2021-01" db="EMBL/GenBank/DDBJ databases">
        <title>Whole genome shotgun sequence of Sphaerimonospora thailandensis NBRC 107569.</title>
        <authorList>
            <person name="Komaki H."/>
            <person name="Tamura T."/>
        </authorList>
    </citation>
    <scope>NUCLEOTIDE SEQUENCE</scope>
    <source>
        <strain evidence="1">NBRC 107569</strain>
    </source>
</reference>
<dbReference type="AlphaFoldDB" id="A0A8J3W113"/>
<sequence>MGDEVGSLNDELVNGEQRIAGASADLDMLFDEVEALRALADDPQASADQAQVYDFSIRWGTLLAGRLPRLDHYYRRGGLTSDERARYDTLRAALRDTLPAMERLGIARPTVPLGDAADR</sequence>
<accession>A0A8J3W113</accession>